<dbReference type="AlphaFoldDB" id="U5MTZ0"/>
<proteinExistence type="predicted"/>
<keyword evidence="2" id="KW-1185">Reference proteome</keyword>
<evidence type="ECO:0000313" key="1">
    <source>
        <dbReference type="EMBL" id="AGX44060.1"/>
    </source>
</evidence>
<organism evidence="1 2">
    <name type="scientific">Clostridium saccharobutylicum DSM 13864</name>
    <dbReference type="NCBI Taxonomy" id="1345695"/>
    <lineage>
        <taxon>Bacteria</taxon>
        <taxon>Bacillati</taxon>
        <taxon>Bacillota</taxon>
        <taxon>Clostridia</taxon>
        <taxon>Eubacteriales</taxon>
        <taxon>Clostridiaceae</taxon>
        <taxon>Clostridium</taxon>
    </lineage>
</organism>
<name>U5MTZ0_CLOSA</name>
<reference evidence="1 2" key="1">
    <citation type="journal article" date="2013" name="Genome Announc.">
        <title>Complete Genome Sequence of the Solvent Producer Clostridium saccharobutylicum NCP262 (DSM 13864).</title>
        <authorList>
            <person name="Poehlein A."/>
            <person name="Hartwich K."/>
            <person name="Krabben P."/>
            <person name="Ehrenreich A."/>
            <person name="Liebl W."/>
            <person name="Durre P."/>
            <person name="Gottschalk G."/>
            <person name="Daniel R."/>
        </authorList>
    </citation>
    <scope>NUCLEOTIDE SEQUENCE [LARGE SCALE GENOMIC DNA]</scope>
    <source>
        <strain evidence="1">DSM 13864</strain>
    </source>
</reference>
<accession>U5MTZ0</accession>
<dbReference type="Proteomes" id="UP000017118">
    <property type="component" value="Chromosome"/>
</dbReference>
<gene>
    <name evidence="1" type="ORF">CLSA_c30940</name>
</gene>
<dbReference type="EMBL" id="CP006721">
    <property type="protein sequence ID" value="AGX44060.1"/>
    <property type="molecule type" value="Genomic_DNA"/>
</dbReference>
<dbReference type="HOGENOM" id="CLU_3342341_0_0_9"/>
<dbReference type="KEGG" id="csb:CLSA_c30940"/>
<protein>
    <submittedName>
        <fullName evidence="1">Uncharacterized protein</fullName>
    </submittedName>
</protein>
<sequence length="37" mass="4104">MWISTSRSCTIPACSSNKLMTSKNRTTSAEEMHTAKL</sequence>
<evidence type="ECO:0000313" key="2">
    <source>
        <dbReference type="Proteomes" id="UP000017118"/>
    </source>
</evidence>